<protein>
    <recommendedName>
        <fullName evidence="1">DUF397 domain-containing protein</fullName>
    </recommendedName>
</protein>
<gene>
    <name evidence="2" type="ORF">Sru01_19450</name>
</gene>
<accession>A0A919V0Q1</accession>
<organism evidence="2 3">
    <name type="scientific">Sphaerisporangium rufum</name>
    <dbReference type="NCBI Taxonomy" id="1381558"/>
    <lineage>
        <taxon>Bacteria</taxon>
        <taxon>Bacillati</taxon>
        <taxon>Actinomycetota</taxon>
        <taxon>Actinomycetes</taxon>
        <taxon>Streptosporangiales</taxon>
        <taxon>Streptosporangiaceae</taxon>
        <taxon>Sphaerisporangium</taxon>
    </lineage>
</organism>
<keyword evidence="3" id="KW-1185">Reference proteome</keyword>
<dbReference type="EMBL" id="BOOU01000030">
    <property type="protein sequence ID" value="GII76963.1"/>
    <property type="molecule type" value="Genomic_DNA"/>
</dbReference>
<dbReference type="AlphaFoldDB" id="A0A919V0Q1"/>
<proteinExistence type="predicted"/>
<dbReference type="RefSeq" id="WP_203983613.1">
    <property type="nucleotide sequence ID" value="NZ_BOOU01000030.1"/>
</dbReference>
<reference evidence="2" key="1">
    <citation type="submission" date="2021-01" db="EMBL/GenBank/DDBJ databases">
        <title>Whole genome shotgun sequence of Sphaerisporangium rufum NBRC 109079.</title>
        <authorList>
            <person name="Komaki H."/>
            <person name="Tamura T."/>
        </authorList>
    </citation>
    <scope>NUCLEOTIDE SEQUENCE</scope>
    <source>
        <strain evidence="2">NBRC 109079</strain>
    </source>
</reference>
<name>A0A919V0Q1_9ACTN</name>
<evidence type="ECO:0000313" key="2">
    <source>
        <dbReference type="EMBL" id="GII76963.1"/>
    </source>
</evidence>
<dbReference type="Pfam" id="PF04149">
    <property type="entry name" value="DUF397"/>
    <property type="match status" value="1"/>
</dbReference>
<evidence type="ECO:0000313" key="3">
    <source>
        <dbReference type="Proteomes" id="UP000655287"/>
    </source>
</evidence>
<comment type="caution">
    <text evidence="2">The sequence shown here is derived from an EMBL/GenBank/DDBJ whole genome shotgun (WGS) entry which is preliminary data.</text>
</comment>
<sequence>MDMMQAVWRKSTYSSGNGGQCVDVTTDIPGTVALRDSRYPAEPALLVRPAEWDFFLGGVKNGAL</sequence>
<evidence type="ECO:0000259" key="1">
    <source>
        <dbReference type="Pfam" id="PF04149"/>
    </source>
</evidence>
<feature type="domain" description="DUF397" evidence="1">
    <location>
        <begin position="6"/>
        <end position="60"/>
    </location>
</feature>
<dbReference type="Proteomes" id="UP000655287">
    <property type="component" value="Unassembled WGS sequence"/>
</dbReference>
<dbReference type="InterPro" id="IPR007278">
    <property type="entry name" value="DUF397"/>
</dbReference>